<protein>
    <submittedName>
        <fullName evidence="2">Uncharacterized protein</fullName>
    </submittedName>
</protein>
<organism evidence="2 3">
    <name type="scientific">Xylanibacillus composti</name>
    <dbReference type="NCBI Taxonomy" id="1572762"/>
    <lineage>
        <taxon>Bacteria</taxon>
        <taxon>Bacillati</taxon>
        <taxon>Bacillota</taxon>
        <taxon>Bacilli</taxon>
        <taxon>Bacillales</taxon>
        <taxon>Paenibacillaceae</taxon>
        <taxon>Xylanibacillus</taxon>
    </lineage>
</organism>
<dbReference type="AlphaFoldDB" id="A0A8J4H899"/>
<reference evidence="2" key="1">
    <citation type="submission" date="2021-04" db="EMBL/GenBank/DDBJ databases">
        <title>Draft genome sequence of Xylanibacillus composti strain K13.</title>
        <authorList>
            <person name="Uke A."/>
            <person name="Chhe C."/>
            <person name="Baramee S."/>
            <person name="Kosugi A."/>
        </authorList>
    </citation>
    <scope>NUCLEOTIDE SEQUENCE</scope>
    <source>
        <strain evidence="2">K13</strain>
    </source>
</reference>
<dbReference type="EMBL" id="BOVK01000049">
    <property type="protein sequence ID" value="GIQ70458.1"/>
    <property type="molecule type" value="Genomic_DNA"/>
</dbReference>
<evidence type="ECO:0000313" key="2">
    <source>
        <dbReference type="EMBL" id="GIQ70458.1"/>
    </source>
</evidence>
<proteinExistence type="predicted"/>
<dbReference type="RefSeq" id="WP_213413279.1">
    <property type="nucleotide sequence ID" value="NZ_BOVK01000049.1"/>
</dbReference>
<comment type="caution">
    <text evidence="2">The sequence shown here is derived from an EMBL/GenBank/DDBJ whole genome shotgun (WGS) entry which is preliminary data.</text>
</comment>
<feature type="region of interest" description="Disordered" evidence="1">
    <location>
        <begin position="90"/>
        <end position="120"/>
    </location>
</feature>
<accession>A0A8J4H899</accession>
<sequence length="215" mass="24285">MRMLGWISRLLLTVLLASTVSMLSTWTVMQMYVERVLESFQLPGDQLDVKFTDFLAQAVRQLPGETGSAGNSGLREEVDRILEVNDPMAFEEEEEEKPVQGGAETGSGDQNGEEPPMPDAVAVWGRSIGEEEQAQDQLFISMEEFSAKREMLTDDDKWTIFSLIMTKLPKEELQMISTIMENGLTESEMIELLSILESYLDASEMEQLLEIVNKY</sequence>
<name>A0A8J4H899_9BACL</name>
<evidence type="ECO:0000256" key="1">
    <source>
        <dbReference type="SAM" id="MobiDB-lite"/>
    </source>
</evidence>
<dbReference type="Proteomes" id="UP000677918">
    <property type="component" value="Unassembled WGS sequence"/>
</dbReference>
<gene>
    <name evidence="2" type="ORF">XYCOK13_32820</name>
</gene>
<evidence type="ECO:0000313" key="3">
    <source>
        <dbReference type="Proteomes" id="UP000677918"/>
    </source>
</evidence>
<keyword evidence="3" id="KW-1185">Reference proteome</keyword>